<accession>A0ABN3K6H7</accession>
<dbReference type="SUPFAM" id="SSF55874">
    <property type="entry name" value="ATPase domain of HSP90 chaperone/DNA topoisomerase II/histidine kinase"/>
    <property type="match status" value="1"/>
</dbReference>
<evidence type="ECO:0000256" key="1">
    <source>
        <dbReference type="ARBA" id="ARBA00022527"/>
    </source>
</evidence>
<keyword evidence="4" id="KW-1185">Reference proteome</keyword>
<protein>
    <recommendedName>
        <fullName evidence="2">Histidine kinase/HSP90-like ATPase domain-containing protein</fullName>
    </recommendedName>
</protein>
<comment type="caution">
    <text evidence="3">The sequence shown here is derived from an EMBL/GenBank/DDBJ whole genome shotgun (WGS) entry which is preliminary data.</text>
</comment>
<dbReference type="InterPro" id="IPR050267">
    <property type="entry name" value="Anti-sigma-factor_SerPK"/>
</dbReference>
<evidence type="ECO:0000313" key="4">
    <source>
        <dbReference type="Proteomes" id="UP001501231"/>
    </source>
</evidence>
<gene>
    <name evidence="3" type="ORF">GCM10010191_80330</name>
</gene>
<organism evidence="3 4">
    <name type="scientific">Actinomadura vinacea</name>
    <dbReference type="NCBI Taxonomy" id="115336"/>
    <lineage>
        <taxon>Bacteria</taxon>
        <taxon>Bacillati</taxon>
        <taxon>Actinomycetota</taxon>
        <taxon>Actinomycetes</taxon>
        <taxon>Streptosporangiales</taxon>
        <taxon>Thermomonosporaceae</taxon>
        <taxon>Actinomadura</taxon>
    </lineage>
</organism>
<feature type="domain" description="Histidine kinase/HSP90-like ATPase" evidence="2">
    <location>
        <begin position="13"/>
        <end position="125"/>
    </location>
</feature>
<evidence type="ECO:0000259" key="2">
    <source>
        <dbReference type="Pfam" id="PF13581"/>
    </source>
</evidence>
<dbReference type="PANTHER" id="PTHR35526:SF3">
    <property type="entry name" value="ANTI-SIGMA-F FACTOR RSBW"/>
    <property type="match status" value="1"/>
</dbReference>
<reference evidence="3 4" key="1">
    <citation type="journal article" date="2019" name="Int. J. Syst. Evol. Microbiol.">
        <title>The Global Catalogue of Microorganisms (GCM) 10K type strain sequencing project: providing services to taxonomists for standard genome sequencing and annotation.</title>
        <authorList>
            <consortium name="The Broad Institute Genomics Platform"/>
            <consortium name="The Broad Institute Genome Sequencing Center for Infectious Disease"/>
            <person name="Wu L."/>
            <person name="Ma J."/>
        </authorList>
    </citation>
    <scope>NUCLEOTIDE SEQUENCE [LARGE SCALE GENOMIC DNA]</scope>
    <source>
        <strain evidence="3 4">JCM 3325</strain>
    </source>
</reference>
<sequence>MSVNEKAVRLPGMPVQVAAARRFVAEALGDGHPCRADAMLLTSETGTNAIAHSSSGRPGGSFLLTVRWTDEWARVALADQGAAGAPCLRRAGLGESSGRGLALLDGLAERWGFSRCSSGATEVWFVVI</sequence>
<dbReference type="PANTHER" id="PTHR35526">
    <property type="entry name" value="ANTI-SIGMA-F FACTOR RSBW-RELATED"/>
    <property type="match status" value="1"/>
</dbReference>
<keyword evidence="1" id="KW-0808">Transferase</keyword>
<dbReference type="RefSeq" id="WP_344596439.1">
    <property type="nucleotide sequence ID" value="NZ_BAAARW010000038.1"/>
</dbReference>
<dbReference type="Pfam" id="PF13581">
    <property type="entry name" value="HATPase_c_2"/>
    <property type="match status" value="1"/>
</dbReference>
<dbReference type="CDD" id="cd16936">
    <property type="entry name" value="HATPase_RsbW-like"/>
    <property type="match status" value="1"/>
</dbReference>
<evidence type="ECO:0000313" key="3">
    <source>
        <dbReference type="EMBL" id="GAA2450368.1"/>
    </source>
</evidence>
<dbReference type="Proteomes" id="UP001501231">
    <property type="component" value="Unassembled WGS sequence"/>
</dbReference>
<dbReference type="Gene3D" id="3.30.565.10">
    <property type="entry name" value="Histidine kinase-like ATPase, C-terminal domain"/>
    <property type="match status" value="1"/>
</dbReference>
<proteinExistence type="predicted"/>
<name>A0ABN3K6H7_9ACTN</name>
<keyword evidence="1" id="KW-0723">Serine/threonine-protein kinase</keyword>
<dbReference type="InterPro" id="IPR036890">
    <property type="entry name" value="HATPase_C_sf"/>
</dbReference>
<keyword evidence="1" id="KW-0418">Kinase</keyword>
<dbReference type="EMBL" id="BAAARW010000038">
    <property type="protein sequence ID" value="GAA2450368.1"/>
    <property type="molecule type" value="Genomic_DNA"/>
</dbReference>
<dbReference type="InterPro" id="IPR003594">
    <property type="entry name" value="HATPase_dom"/>
</dbReference>